<dbReference type="FunFam" id="3.30.160.60:FF:000446">
    <property type="entry name" value="Zinc finger protein"/>
    <property type="match status" value="1"/>
</dbReference>
<keyword evidence="7" id="KW-0539">Nucleus</keyword>
<sequence length="699" mass="77087">MAYYNPDEDCDSTFGEACTPFWTDPMFTAPSPPLAGTKRVAGDGIDDSRTAVPGATDTDPRALCCHTCPEQPVCEADPNSRPLKRRALESDLHHTSCEHLNSNVDHQFLDTCFQEFCQGCDFEEDCTDSCALPCPGEGACSPAVECCPGEGACSPVVECCPGEGQCSPEDACWSPHCEDECEQNECADKCVDPECSKISCPNVPCFCGKCDAKPCPLGGPSNECHQAHSAPTASGTIYCFDNAPCHFQPGDQFSHTNLPAYDNYQCFSSGHVTLDHVNGATHPSTTATPALSPGNYTSLASLSTQSSPTLGQSSSCFLNTPFEHCHINESCCHGPSRDCGEYPTAPQNYSSAWDAAGGNLFLTNYGHVSQTPNHNFSTTQPGAFNGVFAEDMFGFNTTTWTFPDSHYSSAYTSSESEFQNKMDSLTLMTHHSVAEASTALPQSTVKLQESESTSMIKQEISPDAPQSCICCWEHSPDRICLQSFPTPEALHKHIKTEHVDPCTRCFCQWTNCDSSGKDFKQRSKLSRHLLGHAGHRPYSCSFDGCTKTFATNQAKDNHERTHTGDRPYVCDRCGYTTTTHTQLQTHISALHEGKKPFKCRHCDFVCADSSNLSKHERTHQTLRPYRCPHLGCTFKPDCRWENLKRHLRRSGHCPEFLNEGSEAYKLYREGVRKEIEEFHSRNEDSKTVVGVRRKGIKKE</sequence>
<dbReference type="GO" id="GO:0000981">
    <property type="term" value="F:DNA-binding transcription factor activity, RNA polymerase II-specific"/>
    <property type="evidence" value="ECO:0007669"/>
    <property type="project" value="UniProtKB-ARBA"/>
</dbReference>
<feature type="domain" description="C2H2-type" evidence="9">
    <location>
        <begin position="568"/>
        <end position="596"/>
    </location>
</feature>
<keyword evidence="5" id="KW-0862">Zinc</keyword>
<organism evidence="10 11">
    <name type="scientific">Amniculicola lignicola CBS 123094</name>
    <dbReference type="NCBI Taxonomy" id="1392246"/>
    <lineage>
        <taxon>Eukaryota</taxon>
        <taxon>Fungi</taxon>
        <taxon>Dikarya</taxon>
        <taxon>Ascomycota</taxon>
        <taxon>Pezizomycotina</taxon>
        <taxon>Dothideomycetes</taxon>
        <taxon>Pleosporomycetidae</taxon>
        <taxon>Pleosporales</taxon>
        <taxon>Amniculicolaceae</taxon>
        <taxon>Amniculicola</taxon>
    </lineage>
</organism>
<dbReference type="EMBL" id="ML977632">
    <property type="protein sequence ID" value="KAF1995928.1"/>
    <property type="molecule type" value="Genomic_DNA"/>
</dbReference>
<dbReference type="InterPro" id="IPR013087">
    <property type="entry name" value="Znf_C2H2_type"/>
</dbReference>
<dbReference type="SUPFAM" id="SSF57667">
    <property type="entry name" value="beta-beta-alpha zinc fingers"/>
    <property type="match status" value="2"/>
</dbReference>
<evidence type="ECO:0000256" key="8">
    <source>
        <dbReference type="PROSITE-ProRule" id="PRU00042"/>
    </source>
</evidence>
<keyword evidence="3" id="KW-0677">Repeat</keyword>
<dbReference type="PANTHER" id="PTHR19818:SF139">
    <property type="entry name" value="PAIR-RULE PROTEIN ODD-PAIRED"/>
    <property type="match status" value="1"/>
</dbReference>
<evidence type="ECO:0000256" key="3">
    <source>
        <dbReference type="ARBA" id="ARBA00022737"/>
    </source>
</evidence>
<evidence type="ECO:0000256" key="2">
    <source>
        <dbReference type="ARBA" id="ARBA00022723"/>
    </source>
</evidence>
<dbReference type="AlphaFoldDB" id="A0A6A5W4C3"/>
<dbReference type="PROSITE" id="PS00028">
    <property type="entry name" value="ZINC_FINGER_C2H2_1"/>
    <property type="match status" value="2"/>
</dbReference>
<name>A0A6A5W4C3_9PLEO</name>
<dbReference type="PROSITE" id="PS50157">
    <property type="entry name" value="ZINC_FINGER_C2H2_2"/>
    <property type="match status" value="4"/>
</dbReference>
<evidence type="ECO:0000256" key="7">
    <source>
        <dbReference type="ARBA" id="ARBA00023242"/>
    </source>
</evidence>
<comment type="subcellular location">
    <subcellularLocation>
        <location evidence="1">Nucleus</location>
    </subcellularLocation>
</comment>
<evidence type="ECO:0000256" key="6">
    <source>
        <dbReference type="ARBA" id="ARBA00023125"/>
    </source>
</evidence>
<evidence type="ECO:0000256" key="5">
    <source>
        <dbReference type="ARBA" id="ARBA00022833"/>
    </source>
</evidence>
<protein>
    <recommendedName>
        <fullName evidence="9">C2H2-type domain-containing protein</fullName>
    </recommendedName>
</protein>
<dbReference type="InterPro" id="IPR050329">
    <property type="entry name" value="GLI_C2H2-zinc-finger"/>
</dbReference>
<dbReference type="GO" id="GO:0008270">
    <property type="term" value="F:zinc ion binding"/>
    <property type="evidence" value="ECO:0007669"/>
    <property type="project" value="UniProtKB-KW"/>
</dbReference>
<dbReference type="InterPro" id="IPR036236">
    <property type="entry name" value="Znf_C2H2_sf"/>
</dbReference>
<dbReference type="GO" id="GO:0005634">
    <property type="term" value="C:nucleus"/>
    <property type="evidence" value="ECO:0007669"/>
    <property type="project" value="UniProtKB-SubCell"/>
</dbReference>
<reference evidence="10" key="1">
    <citation type="journal article" date="2020" name="Stud. Mycol.">
        <title>101 Dothideomycetes genomes: a test case for predicting lifestyles and emergence of pathogens.</title>
        <authorList>
            <person name="Haridas S."/>
            <person name="Albert R."/>
            <person name="Binder M."/>
            <person name="Bloem J."/>
            <person name="Labutti K."/>
            <person name="Salamov A."/>
            <person name="Andreopoulos B."/>
            <person name="Baker S."/>
            <person name="Barry K."/>
            <person name="Bills G."/>
            <person name="Bluhm B."/>
            <person name="Cannon C."/>
            <person name="Castanera R."/>
            <person name="Culley D."/>
            <person name="Daum C."/>
            <person name="Ezra D."/>
            <person name="Gonzalez J."/>
            <person name="Henrissat B."/>
            <person name="Kuo A."/>
            <person name="Liang C."/>
            <person name="Lipzen A."/>
            <person name="Lutzoni F."/>
            <person name="Magnuson J."/>
            <person name="Mondo S."/>
            <person name="Nolan M."/>
            <person name="Ohm R."/>
            <person name="Pangilinan J."/>
            <person name="Park H.-J."/>
            <person name="Ramirez L."/>
            <person name="Alfaro M."/>
            <person name="Sun H."/>
            <person name="Tritt A."/>
            <person name="Yoshinaga Y."/>
            <person name="Zwiers L.-H."/>
            <person name="Turgeon B."/>
            <person name="Goodwin S."/>
            <person name="Spatafora J."/>
            <person name="Crous P."/>
            <person name="Grigoriev I."/>
        </authorList>
    </citation>
    <scope>NUCLEOTIDE SEQUENCE</scope>
    <source>
        <strain evidence="10">CBS 123094</strain>
    </source>
</reference>
<keyword evidence="2" id="KW-0479">Metal-binding</keyword>
<gene>
    <name evidence="10" type="ORF">P154DRAFT_580461</name>
</gene>
<dbReference type="PANTHER" id="PTHR19818">
    <property type="entry name" value="ZINC FINGER PROTEIN ZIC AND GLI"/>
    <property type="match status" value="1"/>
</dbReference>
<keyword evidence="4 8" id="KW-0863">Zinc-finger</keyword>
<dbReference type="SMART" id="SM00355">
    <property type="entry name" value="ZnF_C2H2"/>
    <property type="match status" value="6"/>
</dbReference>
<evidence type="ECO:0000259" key="9">
    <source>
        <dbReference type="PROSITE" id="PS50157"/>
    </source>
</evidence>
<dbReference type="Proteomes" id="UP000799779">
    <property type="component" value="Unassembled WGS sequence"/>
</dbReference>
<evidence type="ECO:0000313" key="10">
    <source>
        <dbReference type="EMBL" id="KAF1995928.1"/>
    </source>
</evidence>
<evidence type="ECO:0000313" key="11">
    <source>
        <dbReference type="Proteomes" id="UP000799779"/>
    </source>
</evidence>
<dbReference type="Gene3D" id="3.30.160.60">
    <property type="entry name" value="Classic Zinc Finger"/>
    <property type="match status" value="5"/>
</dbReference>
<accession>A0A6A5W4C3</accession>
<feature type="domain" description="C2H2-type" evidence="9">
    <location>
        <begin position="597"/>
        <end position="624"/>
    </location>
</feature>
<evidence type="ECO:0000256" key="1">
    <source>
        <dbReference type="ARBA" id="ARBA00004123"/>
    </source>
</evidence>
<dbReference type="FunFam" id="3.30.160.60:FF:000614">
    <property type="entry name" value="Zinc finger protein 142"/>
    <property type="match status" value="1"/>
</dbReference>
<feature type="domain" description="C2H2-type" evidence="9">
    <location>
        <begin position="538"/>
        <end position="567"/>
    </location>
</feature>
<evidence type="ECO:0000256" key="4">
    <source>
        <dbReference type="ARBA" id="ARBA00022771"/>
    </source>
</evidence>
<dbReference type="OrthoDB" id="3437960at2759"/>
<proteinExistence type="predicted"/>
<dbReference type="GO" id="GO:0000978">
    <property type="term" value="F:RNA polymerase II cis-regulatory region sequence-specific DNA binding"/>
    <property type="evidence" value="ECO:0007669"/>
    <property type="project" value="TreeGrafter"/>
</dbReference>
<keyword evidence="11" id="KW-1185">Reference proteome</keyword>
<keyword evidence="6" id="KW-0238">DNA-binding</keyword>
<feature type="domain" description="C2H2-type" evidence="9">
    <location>
        <begin position="510"/>
        <end position="537"/>
    </location>
</feature>
<dbReference type="FunFam" id="3.30.160.60:FF:000125">
    <property type="entry name" value="Putative zinc finger protein 143"/>
    <property type="match status" value="1"/>
</dbReference>
<dbReference type="GO" id="GO:0045944">
    <property type="term" value="P:positive regulation of transcription by RNA polymerase II"/>
    <property type="evidence" value="ECO:0007669"/>
    <property type="project" value="UniProtKB-ARBA"/>
</dbReference>